<comment type="caution">
    <text evidence="1">The sequence shown here is derived from an EMBL/GenBank/DDBJ whole genome shotgun (WGS) entry which is preliminary data.</text>
</comment>
<organism evidence="1 2">
    <name type="scientific">Chaenocephalus aceratus</name>
    <name type="common">Blackfin icefish</name>
    <name type="synonym">Chaenichthys aceratus</name>
    <dbReference type="NCBI Taxonomy" id="36190"/>
    <lineage>
        <taxon>Eukaryota</taxon>
        <taxon>Metazoa</taxon>
        <taxon>Chordata</taxon>
        <taxon>Craniata</taxon>
        <taxon>Vertebrata</taxon>
        <taxon>Euteleostomi</taxon>
        <taxon>Actinopterygii</taxon>
        <taxon>Neopterygii</taxon>
        <taxon>Teleostei</taxon>
        <taxon>Neoteleostei</taxon>
        <taxon>Acanthomorphata</taxon>
        <taxon>Eupercaria</taxon>
        <taxon>Perciformes</taxon>
        <taxon>Notothenioidei</taxon>
        <taxon>Channichthyidae</taxon>
        <taxon>Chaenocephalus</taxon>
    </lineage>
</organism>
<dbReference type="Proteomes" id="UP001057452">
    <property type="component" value="Chromosome 15"/>
</dbReference>
<gene>
    <name evidence="1" type="ORF">KUCAC02_025794</name>
</gene>
<protein>
    <submittedName>
        <fullName evidence="1">Uncharacterized protein</fullName>
    </submittedName>
</protein>
<proteinExistence type="predicted"/>
<feature type="non-terminal residue" evidence="1">
    <location>
        <position position="1"/>
    </location>
</feature>
<reference evidence="1" key="1">
    <citation type="submission" date="2022-05" db="EMBL/GenBank/DDBJ databases">
        <title>Chromosome-level genome of Chaenocephalus aceratus.</title>
        <authorList>
            <person name="Park H."/>
        </authorList>
    </citation>
    <scope>NUCLEOTIDE SEQUENCE</scope>
    <source>
        <strain evidence="1">KU_202001</strain>
    </source>
</reference>
<name>A0ACB9VV37_CHAAC</name>
<dbReference type="EMBL" id="CM043799">
    <property type="protein sequence ID" value="KAI4804157.1"/>
    <property type="molecule type" value="Genomic_DNA"/>
</dbReference>
<evidence type="ECO:0000313" key="2">
    <source>
        <dbReference type="Proteomes" id="UP001057452"/>
    </source>
</evidence>
<sequence length="283" mass="31707">PRQVQGKSSWSVQGESQTNSGSPKTAPPEREKAVESEEYVSPKTGSPEREKAEESEECVSPKTGSPERETAVESYECTRWWAKHEPLKKVFGSFGKPEDGLYIDVLLTLSAIQKQATVKPCIRVMARGYAESLLKYETILTAQIFLRIFEHTSPLSKYLQTAGLDILSAHRMVASTQDTLKSLGRDFESVKKAADTFVNWTNTEIQERDDTDIEVEATLPQKRRRMKKVLPGEMAQDETLDDAEKSYEVKSGASFLPDMMLGIQAKCGFIRPDNLVCHGLRVL</sequence>
<accession>A0ACB9VV37</accession>
<keyword evidence="2" id="KW-1185">Reference proteome</keyword>
<evidence type="ECO:0000313" key="1">
    <source>
        <dbReference type="EMBL" id="KAI4804157.1"/>
    </source>
</evidence>